<dbReference type="PANTHER" id="PTHR11640:SF31">
    <property type="entry name" value="IRREGULAR CHIASM C-ROUGHEST PROTEIN-RELATED"/>
    <property type="match status" value="1"/>
</dbReference>
<dbReference type="SMART" id="SM00409">
    <property type="entry name" value="IG"/>
    <property type="match status" value="2"/>
</dbReference>
<gene>
    <name evidence="8" type="ORF">MCOR_38863</name>
</gene>
<dbReference type="Pfam" id="PF13927">
    <property type="entry name" value="Ig_3"/>
    <property type="match status" value="1"/>
</dbReference>
<dbReference type="OrthoDB" id="6113407at2759"/>
<dbReference type="EMBL" id="CACVKT020007082">
    <property type="protein sequence ID" value="CAC5405148.1"/>
    <property type="molecule type" value="Genomic_DNA"/>
</dbReference>
<dbReference type="GO" id="GO:0005886">
    <property type="term" value="C:plasma membrane"/>
    <property type="evidence" value="ECO:0007669"/>
    <property type="project" value="TreeGrafter"/>
</dbReference>
<dbReference type="InterPro" id="IPR036179">
    <property type="entry name" value="Ig-like_dom_sf"/>
</dbReference>
<reference evidence="8 9" key="1">
    <citation type="submission" date="2020-06" db="EMBL/GenBank/DDBJ databases">
        <authorList>
            <person name="Li R."/>
            <person name="Bekaert M."/>
        </authorList>
    </citation>
    <scope>NUCLEOTIDE SEQUENCE [LARGE SCALE GENOMIC DNA]</scope>
    <source>
        <strain evidence="9">wild</strain>
    </source>
</reference>
<dbReference type="SUPFAM" id="SSF48726">
    <property type="entry name" value="Immunoglobulin"/>
    <property type="match status" value="1"/>
</dbReference>
<keyword evidence="6" id="KW-0812">Transmembrane</keyword>
<protein>
    <recommendedName>
        <fullName evidence="7">Ig-like domain-containing protein</fullName>
    </recommendedName>
</protein>
<organism evidence="8 9">
    <name type="scientific">Mytilus coruscus</name>
    <name type="common">Sea mussel</name>
    <dbReference type="NCBI Taxonomy" id="42192"/>
    <lineage>
        <taxon>Eukaryota</taxon>
        <taxon>Metazoa</taxon>
        <taxon>Spiralia</taxon>
        <taxon>Lophotrochozoa</taxon>
        <taxon>Mollusca</taxon>
        <taxon>Bivalvia</taxon>
        <taxon>Autobranchia</taxon>
        <taxon>Pteriomorphia</taxon>
        <taxon>Mytilida</taxon>
        <taxon>Mytiloidea</taxon>
        <taxon>Mytilidae</taxon>
        <taxon>Mytilinae</taxon>
        <taxon>Mytilus</taxon>
    </lineage>
</organism>
<sequence>MANYIYFSKGETILLKCMSGVKTADWIGPAQNTTNPSLIPVVDHFGKQKIWQTTQYTNHRNINPIIPNFRRIRVVGIDRDGDFDLQISNASYCDIGFYRCAIDPVEGNPLTKSYILQLKNEPKVLIISEQRTTVSEGNSTMLCCEIDSNPNISFILWSKDKKTMIDDADSYCLVFENLTRHDSGNYTCLSGNEIGNGSFETSLIVFYPPSVYLEYKIFSVNESIRDIHCKGDGIPNNLTFSRVEHKSNFNEHIRFLEVSSYGIATLPFLNETDRYQDTGVYSCNASNGVPDMEGIKFQQGEAKLVFAGPPVFASDNKKLQYGKLGKPIEITIKAYSTTDITCHYLNAIGRLSSLESIWNISSKIVLMRIHFHGVYITVNGIEVTFHLAILHHFQTFNVTVCNNVSTNSVTVEVRQIVDYSLEEKVLSSQGLAIIVLVMIIVILVAGMGIYIQNDNPMISMVERTVVENGDTALVPAEQSSTSSNYENSESEHLDDGYEYPYTTLVVNNRTEEEHVYLNTRNSIAFENAACGRSFELLEQDETKTHCYANQGQANVNINDDGNNSKETDNNSDRTLVHQKNKAEYINLLLKQ</sequence>
<evidence type="ECO:0000313" key="9">
    <source>
        <dbReference type="Proteomes" id="UP000507470"/>
    </source>
</evidence>
<dbReference type="PANTHER" id="PTHR11640">
    <property type="entry name" value="NEPHRIN"/>
    <property type="match status" value="1"/>
</dbReference>
<keyword evidence="5" id="KW-0393">Immunoglobulin domain</keyword>
<evidence type="ECO:0000256" key="2">
    <source>
        <dbReference type="ARBA" id="ARBA00023136"/>
    </source>
</evidence>
<evidence type="ECO:0000256" key="6">
    <source>
        <dbReference type="SAM" id="Phobius"/>
    </source>
</evidence>
<dbReference type="GO" id="GO:0098609">
    <property type="term" value="P:cell-cell adhesion"/>
    <property type="evidence" value="ECO:0007669"/>
    <property type="project" value="TreeGrafter"/>
</dbReference>
<proteinExistence type="predicted"/>
<evidence type="ECO:0000313" key="8">
    <source>
        <dbReference type="EMBL" id="CAC5405148.1"/>
    </source>
</evidence>
<evidence type="ECO:0000256" key="4">
    <source>
        <dbReference type="ARBA" id="ARBA00023180"/>
    </source>
</evidence>
<feature type="transmembrane region" description="Helical" evidence="6">
    <location>
        <begin position="430"/>
        <end position="451"/>
    </location>
</feature>
<dbReference type="SMART" id="SM00408">
    <property type="entry name" value="IGc2"/>
    <property type="match status" value="1"/>
</dbReference>
<keyword evidence="9" id="KW-1185">Reference proteome</keyword>
<dbReference type="InterPro" id="IPR051275">
    <property type="entry name" value="Cell_adhesion_signaling"/>
</dbReference>
<dbReference type="GO" id="GO:0005911">
    <property type="term" value="C:cell-cell junction"/>
    <property type="evidence" value="ECO:0007669"/>
    <property type="project" value="TreeGrafter"/>
</dbReference>
<dbReference type="InterPro" id="IPR003598">
    <property type="entry name" value="Ig_sub2"/>
</dbReference>
<dbReference type="AlphaFoldDB" id="A0A6J8D8V0"/>
<keyword evidence="3" id="KW-1015">Disulfide bond</keyword>
<feature type="domain" description="Ig-like" evidence="7">
    <location>
        <begin position="122"/>
        <end position="204"/>
    </location>
</feature>
<dbReference type="InterPro" id="IPR007110">
    <property type="entry name" value="Ig-like_dom"/>
</dbReference>
<evidence type="ECO:0000256" key="5">
    <source>
        <dbReference type="ARBA" id="ARBA00023319"/>
    </source>
</evidence>
<accession>A0A6J8D8V0</accession>
<dbReference type="InterPro" id="IPR013783">
    <property type="entry name" value="Ig-like_fold"/>
</dbReference>
<evidence type="ECO:0000259" key="7">
    <source>
        <dbReference type="PROSITE" id="PS50835"/>
    </source>
</evidence>
<keyword evidence="6" id="KW-1133">Transmembrane helix</keyword>
<dbReference type="GO" id="GO:0050839">
    <property type="term" value="F:cell adhesion molecule binding"/>
    <property type="evidence" value="ECO:0007669"/>
    <property type="project" value="TreeGrafter"/>
</dbReference>
<keyword evidence="2 6" id="KW-0472">Membrane</keyword>
<keyword evidence="4" id="KW-0325">Glycoprotein</keyword>
<comment type="subcellular location">
    <subcellularLocation>
        <location evidence="1">Membrane</location>
        <topology evidence="1">Single-pass type I membrane protein</topology>
    </subcellularLocation>
</comment>
<dbReference type="PROSITE" id="PS50835">
    <property type="entry name" value="IG_LIKE"/>
    <property type="match status" value="1"/>
</dbReference>
<evidence type="ECO:0000256" key="1">
    <source>
        <dbReference type="ARBA" id="ARBA00004479"/>
    </source>
</evidence>
<evidence type="ECO:0000256" key="3">
    <source>
        <dbReference type="ARBA" id="ARBA00023157"/>
    </source>
</evidence>
<name>A0A6J8D8V0_MYTCO</name>
<dbReference type="Proteomes" id="UP000507470">
    <property type="component" value="Unassembled WGS sequence"/>
</dbReference>
<dbReference type="InterPro" id="IPR003599">
    <property type="entry name" value="Ig_sub"/>
</dbReference>
<dbReference type="Gene3D" id="2.60.40.10">
    <property type="entry name" value="Immunoglobulins"/>
    <property type="match status" value="2"/>
</dbReference>